<dbReference type="OrthoDB" id="7300654at2"/>
<comment type="pathway">
    <text evidence="1">Protein modification; protein glycosylation.</text>
</comment>
<keyword evidence="2" id="KW-0328">Glycosyltransferase</keyword>
<dbReference type="Gene3D" id="1.25.40.10">
    <property type="entry name" value="Tetratricopeptide repeat domain"/>
    <property type="match status" value="2"/>
</dbReference>
<dbReference type="InterPro" id="IPR011990">
    <property type="entry name" value="TPR-like_helical_dom_sf"/>
</dbReference>
<evidence type="ECO:0000256" key="3">
    <source>
        <dbReference type="ARBA" id="ARBA00022679"/>
    </source>
</evidence>
<evidence type="ECO:0000256" key="2">
    <source>
        <dbReference type="ARBA" id="ARBA00022676"/>
    </source>
</evidence>
<proteinExistence type="predicted"/>
<reference evidence="5 6" key="1">
    <citation type="submission" date="2015-11" db="EMBL/GenBank/DDBJ databases">
        <title>Draft Genome Sequence of the Strain BR 10303 (Bradyrhizobium sp.) isolated from nodules of Centrolobium paraense.</title>
        <authorList>
            <person name="Zelli J.E."/>
            <person name="Simoes-Araujo J.L."/>
            <person name="Barauna A.C."/>
            <person name="Silva K."/>
        </authorList>
    </citation>
    <scope>NUCLEOTIDE SEQUENCE [LARGE SCALE GENOMIC DNA]</scope>
    <source>
        <strain evidence="5 6">BR 10303</strain>
    </source>
</reference>
<evidence type="ECO:0000313" key="6">
    <source>
        <dbReference type="Proteomes" id="UP000057737"/>
    </source>
</evidence>
<dbReference type="Pfam" id="PF14559">
    <property type="entry name" value="TPR_19"/>
    <property type="match status" value="1"/>
</dbReference>
<dbReference type="SMART" id="SM00028">
    <property type="entry name" value="TPR"/>
    <property type="match status" value="6"/>
</dbReference>
<dbReference type="PANTHER" id="PTHR44835">
    <property type="entry name" value="UDP-N-ACETYLGLUCOSAMINE--PEPTIDE N-ACETYLGLUCOSAMINYLTRANSFERASE SPINDLY-RELATED"/>
    <property type="match status" value="1"/>
</dbReference>
<name>A0A120FI95_9BRAD</name>
<dbReference type="RefSeq" id="WP_066513822.1">
    <property type="nucleotide sequence ID" value="NZ_LNCU01000114.1"/>
</dbReference>
<keyword evidence="4" id="KW-0802">TPR repeat</keyword>
<protein>
    <submittedName>
        <fullName evidence="5">Uncharacterized protein</fullName>
    </submittedName>
</protein>
<feature type="repeat" description="TPR" evidence="4">
    <location>
        <begin position="174"/>
        <end position="207"/>
    </location>
</feature>
<dbReference type="PROSITE" id="PS50005">
    <property type="entry name" value="TPR"/>
    <property type="match status" value="3"/>
</dbReference>
<dbReference type="EMBL" id="LNCU01000114">
    <property type="protein sequence ID" value="KWV47197.1"/>
    <property type="molecule type" value="Genomic_DNA"/>
</dbReference>
<dbReference type="InterPro" id="IPR019734">
    <property type="entry name" value="TPR_rpt"/>
</dbReference>
<organism evidence="5 6">
    <name type="scientific">Bradyrhizobium macuxiense</name>
    <dbReference type="NCBI Taxonomy" id="1755647"/>
    <lineage>
        <taxon>Bacteria</taxon>
        <taxon>Pseudomonadati</taxon>
        <taxon>Pseudomonadota</taxon>
        <taxon>Alphaproteobacteria</taxon>
        <taxon>Hyphomicrobiales</taxon>
        <taxon>Nitrobacteraceae</taxon>
        <taxon>Bradyrhizobium</taxon>
    </lineage>
</organism>
<dbReference type="Proteomes" id="UP000057737">
    <property type="component" value="Unassembled WGS sequence"/>
</dbReference>
<comment type="caution">
    <text evidence="5">The sequence shown here is derived from an EMBL/GenBank/DDBJ whole genome shotgun (WGS) entry which is preliminary data.</text>
</comment>
<dbReference type="Pfam" id="PF13432">
    <property type="entry name" value="TPR_16"/>
    <property type="match status" value="2"/>
</dbReference>
<dbReference type="InterPro" id="IPR051939">
    <property type="entry name" value="Glycosyltr_41/O-GlcNAc_trsf"/>
</dbReference>
<dbReference type="SUPFAM" id="SSF48452">
    <property type="entry name" value="TPR-like"/>
    <property type="match status" value="1"/>
</dbReference>
<feature type="repeat" description="TPR" evidence="4">
    <location>
        <begin position="74"/>
        <end position="107"/>
    </location>
</feature>
<evidence type="ECO:0000313" key="5">
    <source>
        <dbReference type="EMBL" id="KWV47197.1"/>
    </source>
</evidence>
<feature type="repeat" description="TPR" evidence="4">
    <location>
        <begin position="208"/>
        <end position="241"/>
    </location>
</feature>
<sequence>MNRANAEDIVRRATAAFNAGRHDEAIGLCERGLARERGEPMLSHLLAAVLFTKGEVAPARRHIEASLARRPDNAAARLLAARLARAEQDFETALTHLDRAMALKPQRDVFVEQARTLELAGRKAQAREAWQAILKAVPQHQEATARLGHLAWQDGDLTGAVSLLERATASEAPASVWFDLGVARQDLRDHDAAAHAYRKALELRPDYAEAALNLGVALLEGGDPDAAMAAFGRAYGLRPQMFGSIAMALTSGSHGRLWLDETALRKTLEHDGIGLN</sequence>
<evidence type="ECO:0000256" key="4">
    <source>
        <dbReference type="PROSITE-ProRule" id="PRU00339"/>
    </source>
</evidence>
<dbReference type="AlphaFoldDB" id="A0A120FI95"/>
<keyword evidence="6" id="KW-1185">Reference proteome</keyword>
<gene>
    <name evidence="5" type="ORF">AS156_20265</name>
</gene>
<dbReference type="PROSITE" id="PS50293">
    <property type="entry name" value="TPR_REGION"/>
    <property type="match status" value="1"/>
</dbReference>
<dbReference type="PANTHER" id="PTHR44835:SF1">
    <property type="entry name" value="PROTEIN O-GLCNAC TRANSFERASE"/>
    <property type="match status" value="1"/>
</dbReference>
<accession>A0A120FI95</accession>
<keyword evidence="3" id="KW-0808">Transferase</keyword>
<evidence type="ECO:0000256" key="1">
    <source>
        <dbReference type="ARBA" id="ARBA00004922"/>
    </source>
</evidence>
<dbReference type="GO" id="GO:0016757">
    <property type="term" value="F:glycosyltransferase activity"/>
    <property type="evidence" value="ECO:0007669"/>
    <property type="project" value="UniProtKB-KW"/>
</dbReference>